<sequence>MMMLAFRIKVFRYALYSEKRQGCLSNAQLLRIAAYTLQTRSATHTDQRQGRHYWTVNNVNKERFVMCEVSLLR</sequence>
<reference evidence="1" key="1">
    <citation type="journal article" date="2023" name="Science">
        <title>Genome structures resolve the early diversification of teleost fishes.</title>
        <authorList>
            <person name="Parey E."/>
            <person name="Louis A."/>
            <person name="Montfort J."/>
            <person name="Bouchez O."/>
            <person name="Roques C."/>
            <person name="Iampietro C."/>
            <person name="Lluch J."/>
            <person name="Castinel A."/>
            <person name="Donnadieu C."/>
            <person name="Desvignes T."/>
            <person name="Floi Bucao C."/>
            <person name="Jouanno E."/>
            <person name="Wen M."/>
            <person name="Mejri S."/>
            <person name="Dirks R."/>
            <person name="Jansen H."/>
            <person name="Henkel C."/>
            <person name="Chen W.J."/>
            <person name="Zahm M."/>
            <person name="Cabau C."/>
            <person name="Klopp C."/>
            <person name="Thompson A.W."/>
            <person name="Robinson-Rechavi M."/>
            <person name="Braasch I."/>
            <person name="Lecointre G."/>
            <person name="Bobe J."/>
            <person name="Postlethwait J.H."/>
            <person name="Berthelot C."/>
            <person name="Roest Crollius H."/>
            <person name="Guiguen Y."/>
        </authorList>
    </citation>
    <scope>NUCLEOTIDE SEQUENCE</scope>
    <source>
        <strain evidence="1">NC1722</strain>
    </source>
</reference>
<evidence type="ECO:0000313" key="1">
    <source>
        <dbReference type="EMBL" id="KAJ8412913.1"/>
    </source>
</evidence>
<dbReference type="EMBL" id="JAINUG010000017">
    <property type="protein sequence ID" value="KAJ8412913.1"/>
    <property type="molecule type" value="Genomic_DNA"/>
</dbReference>
<dbReference type="AlphaFoldDB" id="A0AAD7T228"/>
<comment type="caution">
    <text evidence="1">The sequence shown here is derived from an EMBL/GenBank/DDBJ whole genome shotgun (WGS) entry which is preliminary data.</text>
</comment>
<proteinExistence type="predicted"/>
<gene>
    <name evidence="1" type="ORF">AAFF_G00104950</name>
</gene>
<organism evidence="1 2">
    <name type="scientific">Aldrovandia affinis</name>
    <dbReference type="NCBI Taxonomy" id="143900"/>
    <lineage>
        <taxon>Eukaryota</taxon>
        <taxon>Metazoa</taxon>
        <taxon>Chordata</taxon>
        <taxon>Craniata</taxon>
        <taxon>Vertebrata</taxon>
        <taxon>Euteleostomi</taxon>
        <taxon>Actinopterygii</taxon>
        <taxon>Neopterygii</taxon>
        <taxon>Teleostei</taxon>
        <taxon>Notacanthiformes</taxon>
        <taxon>Halosauridae</taxon>
        <taxon>Aldrovandia</taxon>
    </lineage>
</organism>
<keyword evidence="2" id="KW-1185">Reference proteome</keyword>
<dbReference type="Proteomes" id="UP001221898">
    <property type="component" value="Unassembled WGS sequence"/>
</dbReference>
<evidence type="ECO:0000313" key="2">
    <source>
        <dbReference type="Proteomes" id="UP001221898"/>
    </source>
</evidence>
<protein>
    <submittedName>
        <fullName evidence="1">Uncharacterized protein</fullName>
    </submittedName>
</protein>
<name>A0AAD7T228_9TELE</name>
<accession>A0AAD7T228</accession>